<keyword evidence="7" id="KW-0863">Zinc-finger</keyword>
<feature type="domain" description="WRC" evidence="12">
    <location>
        <begin position="17"/>
        <end position="61"/>
    </location>
</feature>
<dbReference type="OrthoDB" id="1667110at2759"/>
<reference evidence="13 14" key="1">
    <citation type="journal article" date="2015" name="Proc. Natl. Acad. Sci. U.S.A.">
        <title>The resurrection genome of Boea hygrometrica: A blueprint for survival of dehydration.</title>
        <authorList>
            <person name="Xiao L."/>
            <person name="Yang G."/>
            <person name="Zhang L."/>
            <person name="Yang X."/>
            <person name="Zhao S."/>
            <person name="Ji Z."/>
            <person name="Zhou Q."/>
            <person name="Hu M."/>
            <person name="Wang Y."/>
            <person name="Chen M."/>
            <person name="Xu Y."/>
            <person name="Jin H."/>
            <person name="Xiao X."/>
            <person name="Hu G."/>
            <person name="Bao F."/>
            <person name="Hu Y."/>
            <person name="Wan P."/>
            <person name="Li L."/>
            <person name="Deng X."/>
            <person name="Kuang T."/>
            <person name="Xiang C."/>
            <person name="Zhu J.K."/>
            <person name="Oliver M.J."/>
            <person name="He Y."/>
        </authorList>
    </citation>
    <scope>NUCLEOTIDE SEQUENCE [LARGE SCALE GENOMIC DNA]</scope>
    <source>
        <strain evidence="14">cv. XS01</strain>
    </source>
</reference>
<gene>
    <name evidence="13" type="ORF">F511_15065</name>
</gene>
<dbReference type="GO" id="GO:0006357">
    <property type="term" value="P:regulation of transcription by RNA polymerase II"/>
    <property type="evidence" value="ECO:0007669"/>
    <property type="project" value="TreeGrafter"/>
</dbReference>
<evidence type="ECO:0000256" key="2">
    <source>
        <dbReference type="ARBA" id="ARBA00006801"/>
    </source>
</evidence>
<evidence type="ECO:0000259" key="11">
    <source>
        <dbReference type="PROSITE" id="PS51184"/>
    </source>
</evidence>
<dbReference type="SUPFAM" id="SSF51197">
    <property type="entry name" value="Clavaminate synthase-like"/>
    <property type="match status" value="1"/>
</dbReference>
<evidence type="ECO:0000259" key="10">
    <source>
        <dbReference type="PROSITE" id="PS50089"/>
    </source>
</evidence>
<dbReference type="GO" id="GO:0008270">
    <property type="term" value="F:zinc ion binding"/>
    <property type="evidence" value="ECO:0007669"/>
    <property type="project" value="UniProtKB-KW"/>
</dbReference>
<dbReference type="GO" id="GO:0003712">
    <property type="term" value="F:transcription coregulator activity"/>
    <property type="evidence" value="ECO:0007669"/>
    <property type="project" value="TreeGrafter"/>
</dbReference>
<dbReference type="PANTHER" id="PTHR12549">
    <property type="entry name" value="JMJC DOMAIN-CONTAINING HISTONE DEMETHYLATION PROTEIN"/>
    <property type="match status" value="1"/>
</dbReference>
<comment type="similarity">
    <text evidence="2">Belongs to the JARID1 histone demethylase family.</text>
</comment>
<evidence type="ECO:0000259" key="12">
    <source>
        <dbReference type="PROSITE" id="PS51667"/>
    </source>
</evidence>
<dbReference type="Pfam" id="PF08879">
    <property type="entry name" value="WRC"/>
    <property type="match status" value="1"/>
</dbReference>
<dbReference type="InterPro" id="IPR001841">
    <property type="entry name" value="Znf_RING"/>
</dbReference>
<organism evidence="13 14">
    <name type="scientific">Dorcoceras hygrometricum</name>
    <dbReference type="NCBI Taxonomy" id="472368"/>
    <lineage>
        <taxon>Eukaryota</taxon>
        <taxon>Viridiplantae</taxon>
        <taxon>Streptophyta</taxon>
        <taxon>Embryophyta</taxon>
        <taxon>Tracheophyta</taxon>
        <taxon>Spermatophyta</taxon>
        <taxon>Magnoliopsida</taxon>
        <taxon>eudicotyledons</taxon>
        <taxon>Gunneridae</taxon>
        <taxon>Pentapetalae</taxon>
        <taxon>asterids</taxon>
        <taxon>lamiids</taxon>
        <taxon>Lamiales</taxon>
        <taxon>Gesneriaceae</taxon>
        <taxon>Didymocarpoideae</taxon>
        <taxon>Trichosporeae</taxon>
        <taxon>Loxocarpinae</taxon>
        <taxon>Dorcoceras</taxon>
    </lineage>
</organism>
<dbReference type="Proteomes" id="UP000250235">
    <property type="component" value="Unassembled WGS sequence"/>
</dbReference>
<accession>A0A2Z7BYN8</accession>
<feature type="domain" description="JmjC" evidence="11">
    <location>
        <begin position="609"/>
        <end position="867"/>
    </location>
</feature>
<keyword evidence="4" id="KW-0805">Transcription regulation</keyword>
<dbReference type="GO" id="GO:0032454">
    <property type="term" value="F:histone H3K9 demethylase activity"/>
    <property type="evidence" value="ECO:0007669"/>
    <property type="project" value="InterPro"/>
</dbReference>
<dbReference type="SMART" id="SM01172">
    <property type="entry name" value="DUF3700"/>
    <property type="match status" value="1"/>
</dbReference>
<feature type="domain" description="RING-type" evidence="10">
    <location>
        <begin position="196"/>
        <end position="242"/>
    </location>
</feature>
<evidence type="ECO:0000256" key="5">
    <source>
        <dbReference type="ARBA" id="ARBA00023163"/>
    </source>
</evidence>
<sequence length="1135" mass="127581">MDHPRLSSGVGEDNIGIPDDLRCKRSDGKQWRCTAMSMPDKTVCEKHYIQAKKRAANSAMRASMKKTKRKFTGESDVYLESKSDDMDLPLSAQFGDYSGSASGTKKKAKLLKGQVNYSPEIPSGRSFSARSSLRSTDELDLDGSEYEESRRSCRTPPTSALDSSRSRSQKTFEVSPKMETSDGSLESSDDTRGQPCHQCRRDDKEMIWCLKCDRRGYCDSCISTWYPGIPVEEIQSVCPACRGTCSCRVCLRGDHLIKARIREIPAKEKLQYLYCLLSAVLPIVKQIHSEQCYEVELEKRLRGNEIDLVRTKIHADEQMLCNSCRMPIIDYHRHCTKCSYDLCLNCCKDMRKASSPSEKLEMKQITGERDDRVEVMTSEHINLSDVRLNLFRSYPDWKANADGSISCPKKEYGGCGSYILTLKRIFKMNWVAKLVKNVEEMVNGCKVCNSDSLEKTGFDLKLFQASNTEKDDNLLYQPSLEDIKNGGIGHFRMHWNKGKPVIIKEICGTSAMSIWDPMVIWRGIKEMNEEKTEDADRVVKAVDYFDCTEINVELGEFMKGYFDGRIHENGRPQFLKLKDWPSPSASEEFLLCHRSEFINKLPLLEFIHSKWGLLNVAAKLPHYSLQNDVGPKIFITYGICEEIGQGDSTDNLHLNMRDMVFLLVHTSEVELQGMSTMIKSTQKCEGISAEEKSFSDPQSCLKASPDGVDSPVTTVNPSDTANRDGHEADRSYLDKATAVNYAEHRAGENNSHKSQVGALWDVFHRKDVPLLVEYIRIHWQELGILDVNVSQSLYDGVIYLNMHHRRQLKEEFGVEPWSFEHHIGEAIFIPAGCPFQVRYIQSSVQLGLDFLSPESLPEAVRLSEEIRGLSNDHEAKLQALEVGKISLYAASSAIREVQKIVLDPKVGLELGFEDPNLTASVSKHLDSMVKQRQSTIGNPPKELSLPFLGRNSCLNCSPQEIAETFRSWKSDATLFNLSNGNFLALSHEHENPVQPRSIVVIDEISCLFCGALSNTCDLRRHYGLSRQATEAMVILEAYKVLRDRAPYSADQDGDGFAQFHWGTALDGSLVCTDDPNVVSVACGNCYTPFPPGIPQVDSDGNINAVTFQEDQFSRLRSIPRIGSASNWPGAAAYEG</sequence>
<dbReference type="GO" id="GO:0000118">
    <property type="term" value="C:histone deacetylase complex"/>
    <property type="evidence" value="ECO:0007669"/>
    <property type="project" value="TreeGrafter"/>
</dbReference>
<dbReference type="Pfam" id="PF12481">
    <property type="entry name" value="DUF3700"/>
    <property type="match status" value="2"/>
</dbReference>
<feature type="region of interest" description="Disordered" evidence="9">
    <location>
        <begin position="695"/>
        <end position="729"/>
    </location>
</feature>
<dbReference type="EMBL" id="KV003152">
    <property type="protein sequence ID" value="KZV37145.1"/>
    <property type="molecule type" value="Genomic_DNA"/>
</dbReference>
<comment type="subcellular location">
    <subcellularLocation>
        <location evidence="1">Nucleus</location>
    </subcellularLocation>
</comment>
<dbReference type="PROSITE" id="PS51667">
    <property type="entry name" value="WRC"/>
    <property type="match status" value="1"/>
</dbReference>
<dbReference type="SMART" id="SM00558">
    <property type="entry name" value="JmjC"/>
    <property type="match status" value="1"/>
</dbReference>
<dbReference type="AlphaFoldDB" id="A0A2Z7BYN8"/>
<dbReference type="PROSITE" id="PS51184">
    <property type="entry name" value="JMJC"/>
    <property type="match status" value="1"/>
</dbReference>
<keyword evidence="14" id="KW-1185">Reference proteome</keyword>
<evidence type="ECO:0000313" key="14">
    <source>
        <dbReference type="Proteomes" id="UP000250235"/>
    </source>
</evidence>
<dbReference type="InterPro" id="IPR024286">
    <property type="entry name" value="DUF3700"/>
</dbReference>
<evidence type="ECO:0000256" key="9">
    <source>
        <dbReference type="SAM" id="MobiDB-lite"/>
    </source>
</evidence>
<comment type="caution">
    <text evidence="8">Lacks conserved residue(s) required for the propagation of feature annotation.</text>
</comment>
<name>A0A2Z7BYN8_9LAMI</name>
<dbReference type="PROSITE" id="PS50089">
    <property type="entry name" value="ZF_RING_2"/>
    <property type="match status" value="1"/>
</dbReference>
<keyword evidence="7" id="KW-0862">Zinc</keyword>
<feature type="compositionally biased region" description="Polar residues" evidence="9">
    <location>
        <begin position="711"/>
        <end position="720"/>
    </location>
</feature>
<dbReference type="Pfam" id="PF10497">
    <property type="entry name" value="zf-4CXXC_R1"/>
    <property type="match status" value="1"/>
</dbReference>
<keyword evidence="3" id="KW-0479">Metal-binding</keyword>
<feature type="region of interest" description="Disordered" evidence="9">
    <location>
        <begin position="1"/>
        <end position="21"/>
    </location>
</feature>
<evidence type="ECO:0000256" key="1">
    <source>
        <dbReference type="ARBA" id="ARBA00004123"/>
    </source>
</evidence>
<dbReference type="InterPro" id="IPR003347">
    <property type="entry name" value="JmjC_dom"/>
</dbReference>
<dbReference type="GO" id="GO:0000785">
    <property type="term" value="C:chromatin"/>
    <property type="evidence" value="ECO:0007669"/>
    <property type="project" value="TreeGrafter"/>
</dbReference>
<dbReference type="PANTHER" id="PTHR12549:SF17">
    <property type="entry name" value="E3 UBIQUITIN-PROTEIN LIGASE JMJ24"/>
    <property type="match status" value="1"/>
</dbReference>
<dbReference type="InterPro" id="IPR014977">
    <property type="entry name" value="WRC_dom"/>
</dbReference>
<dbReference type="Gene3D" id="2.60.120.650">
    <property type="entry name" value="Cupin"/>
    <property type="match status" value="1"/>
</dbReference>
<evidence type="ECO:0008006" key="15">
    <source>
        <dbReference type="Google" id="ProtNLM"/>
    </source>
</evidence>
<evidence type="ECO:0000256" key="7">
    <source>
        <dbReference type="PROSITE-ProRule" id="PRU00175"/>
    </source>
</evidence>
<evidence type="ECO:0000256" key="4">
    <source>
        <dbReference type="ARBA" id="ARBA00023015"/>
    </source>
</evidence>
<dbReference type="InterPro" id="IPR045109">
    <property type="entry name" value="LSDs-like"/>
</dbReference>
<keyword evidence="5" id="KW-0804">Transcription</keyword>
<dbReference type="GO" id="GO:0031490">
    <property type="term" value="F:chromatin DNA binding"/>
    <property type="evidence" value="ECO:0007669"/>
    <property type="project" value="TreeGrafter"/>
</dbReference>
<evidence type="ECO:0000313" key="13">
    <source>
        <dbReference type="EMBL" id="KZV37145.1"/>
    </source>
</evidence>
<dbReference type="InterPro" id="IPR018866">
    <property type="entry name" value="Znf-4CXXC_R1"/>
</dbReference>
<evidence type="ECO:0000256" key="8">
    <source>
        <dbReference type="PROSITE-ProRule" id="PRU01002"/>
    </source>
</evidence>
<proteinExistence type="inferred from homology"/>
<evidence type="ECO:0000256" key="3">
    <source>
        <dbReference type="ARBA" id="ARBA00022723"/>
    </source>
</evidence>
<keyword evidence="6" id="KW-0539">Nucleus</keyword>
<feature type="region of interest" description="Disordered" evidence="9">
    <location>
        <begin position="117"/>
        <end position="197"/>
    </location>
</feature>
<protein>
    <recommendedName>
        <fullName evidence="15">Lysine-specific demethylase JMJ25</fullName>
    </recommendedName>
</protein>
<feature type="compositionally biased region" description="Polar residues" evidence="9">
    <location>
        <begin position="125"/>
        <end position="134"/>
    </location>
</feature>
<evidence type="ECO:0000256" key="6">
    <source>
        <dbReference type="ARBA" id="ARBA00023242"/>
    </source>
</evidence>